<evidence type="ECO:0000256" key="4">
    <source>
        <dbReference type="ARBA" id="ARBA00014053"/>
    </source>
</evidence>
<dbReference type="InterPro" id="IPR029157">
    <property type="entry name" value="CEP44_CC"/>
</dbReference>
<keyword evidence="7" id="KW-0206">Cytoskeleton</keyword>
<feature type="compositionally biased region" description="Basic and acidic residues" evidence="10">
    <location>
        <begin position="134"/>
        <end position="150"/>
    </location>
</feature>
<dbReference type="AlphaFoldDB" id="A0A0L0HB39"/>
<dbReference type="EMBL" id="KQ257459">
    <property type="protein sequence ID" value="KNC98800.1"/>
    <property type="molecule type" value="Genomic_DNA"/>
</dbReference>
<feature type="compositionally biased region" description="Low complexity" evidence="10">
    <location>
        <begin position="378"/>
        <end position="388"/>
    </location>
</feature>
<feature type="compositionally biased region" description="Polar residues" evidence="10">
    <location>
        <begin position="154"/>
        <end position="172"/>
    </location>
</feature>
<feature type="region of interest" description="Disordered" evidence="10">
    <location>
        <begin position="569"/>
        <end position="630"/>
    </location>
</feature>
<feature type="domain" description="Centrosomal CEP44" evidence="11">
    <location>
        <begin position="6"/>
        <end position="128"/>
    </location>
</feature>
<evidence type="ECO:0000256" key="9">
    <source>
        <dbReference type="SAM" id="Coils"/>
    </source>
</evidence>
<dbReference type="eggNOG" id="ENOG502R3RQ">
    <property type="taxonomic scope" value="Eukaryota"/>
</dbReference>
<dbReference type="PANTHER" id="PTHR31477">
    <property type="entry name" value="CENTROSOMAL PROTEIN OF 44 KDA"/>
    <property type="match status" value="1"/>
</dbReference>
<dbReference type="RefSeq" id="XP_016606840.1">
    <property type="nucleotide sequence ID" value="XM_016753987.1"/>
</dbReference>
<keyword evidence="5" id="KW-0963">Cytoplasm</keyword>
<evidence type="ECO:0000313" key="12">
    <source>
        <dbReference type="EMBL" id="KNC98800.1"/>
    </source>
</evidence>
<feature type="compositionally biased region" description="Basic and acidic residues" evidence="10">
    <location>
        <begin position="245"/>
        <end position="258"/>
    </location>
</feature>
<accession>A0A0L0HB39</accession>
<sequence>MSKTGDLRNNLLKTQAELRHIRYAGPFDVYGASKGDPAAFLPVIHFILLDYSHILARHFAAKNYELYGKKDARFMESVYRLLRDEFGYRPQITREQFFSMGFAERKLIFVGDLIRLSKTLHVNLARNIAKKQKIEDSKENRDVEARKRMDIFPTHNQSKPSSSSKEGLHSSDNFIAPQGLLAAQSYGRPPPSHKILPNNVAIVGDQYSPERGSAFRQSRNSAGRSPRKGHGKQRDIPEPTLPFRNTDDSYHHQYHEDDSQLNSEDLTGGATYRILKDDPDILSERRSQLQSDTTTLATRERQIAFETSLLSSTSVNAPPQVQRHHLQYQYTGTREDSTELSVKQTAGTGRGEGLRQPEGSTIYEPAEPPAPAAPPESAPQYTDTSYQSQQSFLKIATPIPKSGFDDTFLTDASARSLHSPKYLDPKEPLRQDTRIDEDTAERPHQTTVAMPQSMTISQDQGGRLGGLSSDFPFLTRSWVAPTAPPANASPIQPQAAIPQHLEVHALFDNFMRLFAAKEEELRHLRNRLETLESSMGSQLKELTTRVSALETHNLTNGVESKRAVEMGDTVGHQQPQGNSAPVEDERRDLHSSSVHGMERNGCSDKAVTDTSTTSSSRQQSVTLTSTLVNNGRAIEMHQPQTEVRSALSQSVNAPPVHVKSAEQYIRSIQERMQQTTQFLKERTKVTPLMHGDGRLAQIG</sequence>
<feature type="region of interest" description="Disordered" evidence="10">
    <location>
        <begin position="211"/>
        <end position="266"/>
    </location>
</feature>
<dbReference type="InParanoid" id="A0A0L0HB39"/>
<feature type="region of interest" description="Disordered" evidence="10">
    <location>
        <begin position="134"/>
        <end position="172"/>
    </location>
</feature>
<dbReference type="GO" id="GO:0030496">
    <property type="term" value="C:midbody"/>
    <property type="evidence" value="ECO:0007669"/>
    <property type="project" value="UniProtKB-SubCell"/>
</dbReference>
<dbReference type="GO" id="GO:0000922">
    <property type="term" value="C:spindle pole"/>
    <property type="evidence" value="ECO:0007669"/>
    <property type="project" value="UniProtKB-SubCell"/>
</dbReference>
<evidence type="ECO:0000256" key="7">
    <source>
        <dbReference type="ARBA" id="ARBA00023212"/>
    </source>
</evidence>
<organism evidence="12 13">
    <name type="scientific">Spizellomyces punctatus (strain DAOM BR117)</name>
    <dbReference type="NCBI Taxonomy" id="645134"/>
    <lineage>
        <taxon>Eukaryota</taxon>
        <taxon>Fungi</taxon>
        <taxon>Fungi incertae sedis</taxon>
        <taxon>Chytridiomycota</taxon>
        <taxon>Chytridiomycota incertae sedis</taxon>
        <taxon>Chytridiomycetes</taxon>
        <taxon>Spizellomycetales</taxon>
        <taxon>Spizellomycetaceae</taxon>
        <taxon>Spizellomyces</taxon>
    </lineage>
</organism>
<protein>
    <recommendedName>
        <fullName evidence="4">Centrosomal protein of 44 kDa</fullName>
    </recommendedName>
</protein>
<name>A0A0L0HB39_SPIPD</name>
<evidence type="ECO:0000256" key="6">
    <source>
        <dbReference type="ARBA" id="ARBA00023054"/>
    </source>
</evidence>
<dbReference type="GO" id="GO:0005814">
    <property type="term" value="C:centriole"/>
    <property type="evidence" value="ECO:0007669"/>
    <property type="project" value="UniProtKB-SubCell"/>
</dbReference>
<feature type="compositionally biased region" description="Low complexity" evidence="10">
    <location>
        <begin position="603"/>
        <end position="627"/>
    </location>
</feature>
<evidence type="ECO:0000256" key="1">
    <source>
        <dbReference type="ARBA" id="ARBA00004114"/>
    </source>
</evidence>
<reference evidence="12 13" key="1">
    <citation type="submission" date="2009-08" db="EMBL/GenBank/DDBJ databases">
        <title>The Genome Sequence of Spizellomyces punctatus strain DAOM BR117.</title>
        <authorList>
            <consortium name="The Broad Institute Genome Sequencing Platform"/>
            <person name="Russ C."/>
            <person name="Cuomo C."/>
            <person name="Shea T."/>
            <person name="Young S.K."/>
            <person name="Zeng Q."/>
            <person name="Koehrsen M."/>
            <person name="Haas B."/>
            <person name="Borodovsky M."/>
            <person name="Guigo R."/>
            <person name="Alvarado L."/>
            <person name="Berlin A."/>
            <person name="Bochicchio J."/>
            <person name="Borenstein D."/>
            <person name="Chapman S."/>
            <person name="Chen Z."/>
            <person name="Engels R."/>
            <person name="Freedman E."/>
            <person name="Gellesch M."/>
            <person name="Goldberg J."/>
            <person name="Griggs A."/>
            <person name="Gujja S."/>
            <person name="Heiman D."/>
            <person name="Hepburn T."/>
            <person name="Howarth C."/>
            <person name="Jen D."/>
            <person name="Larson L."/>
            <person name="Lewis B."/>
            <person name="Mehta T."/>
            <person name="Park D."/>
            <person name="Pearson M."/>
            <person name="Roberts A."/>
            <person name="Saif S."/>
            <person name="Shenoy N."/>
            <person name="Sisk P."/>
            <person name="Stolte C."/>
            <person name="Sykes S."/>
            <person name="Thomson T."/>
            <person name="Walk T."/>
            <person name="White J."/>
            <person name="Yandava C."/>
            <person name="Burger G."/>
            <person name="Gray M.W."/>
            <person name="Holland P.W.H."/>
            <person name="King N."/>
            <person name="Lang F.B.F."/>
            <person name="Roger A.J."/>
            <person name="Ruiz-Trillo I."/>
            <person name="Lander E."/>
            <person name="Nusbaum C."/>
        </authorList>
    </citation>
    <scope>NUCLEOTIDE SEQUENCE [LARGE SCALE GENOMIC DNA]</scope>
    <source>
        <strain evidence="12 13">DAOM BR117</strain>
    </source>
</reference>
<evidence type="ECO:0000256" key="2">
    <source>
        <dbReference type="ARBA" id="ARBA00004214"/>
    </source>
</evidence>
<feature type="region of interest" description="Disordered" evidence="10">
    <location>
        <begin position="331"/>
        <end position="388"/>
    </location>
</feature>
<dbReference type="OrthoDB" id="259598at2759"/>
<evidence type="ECO:0000256" key="8">
    <source>
        <dbReference type="ARBA" id="ARBA00046235"/>
    </source>
</evidence>
<dbReference type="VEuPathDB" id="FungiDB:SPPG_05778"/>
<dbReference type="InterPro" id="IPR033603">
    <property type="entry name" value="CEP44"/>
</dbReference>
<comment type="subcellular location">
    <subcellularLocation>
        <location evidence="1">Cytoplasm</location>
        <location evidence="1">Cytoskeleton</location>
        <location evidence="1">Microtubule organizing center</location>
        <location evidence="1">Centrosome</location>
        <location evidence="1">Centriole</location>
    </subcellularLocation>
    <subcellularLocation>
        <location evidence="3">Cytoplasm</location>
        <location evidence="3">Cytoskeleton</location>
        <location evidence="3">Spindle pole</location>
    </subcellularLocation>
    <subcellularLocation>
        <location evidence="2">Midbody</location>
    </subcellularLocation>
</comment>
<dbReference type="Pfam" id="PF15007">
    <property type="entry name" value="CEP44"/>
    <property type="match status" value="1"/>
</dbReference>
<keyword evidence="6 9" id="KW-0175">Coiled coil</keyword>
<keyword evidence="13" id="KW-1185">Reference proteome</keyword>
<dbReference type="Proteomes" id="UP000053201">
    <property type="component" value="Unassembled WGS sequence"/>
</dbReference>
<feature type="compositionally biased region" description="Basic and acidic residues" evidence="10">
    <location>
        <begin position="583"/>
        <end position="602"/>
    </location>
</feature>
<evidence type="ECO:0000256" key="3">
    <source>
        <dbReference type="ARBA" id="ARBA00004647"/>
    </source>
</evidence>
<evidence type="ECO:0000256" key="10">
    <source>
        <dbReference type="SAM" id="MobiDB-lite"/>
    </source>
</evidence>
<comment type="function">
    <text evidence="8">Centriole-enriched microtubule-binding protein involved in centriole biogenesis. In collaboration with CEP295 and POC1B, is required for the centriole-to-centrosome conversion by ensuring the formation of bona fide centriole wall. Functions as a linker component that maintains centrosome cohesion. Associates with CROCC and regulates its stability and localization to the centrosome.</text>
</comment>
<evidence type="ECO:0000256" key="5">
    <source>
        <dbReference type="ARBA" id="ARBA00022490"/>
    </source>
</evidence>
<dbReference type="GeneID" id="27689130"/>
<dbReference type="PANTHER" id="PTHR31477:SF1">
    <property type="entry name" value="CENTROSOMAL PROTEIN OF 44 KDA"/>
    <property type="match status" value="1"/>
</dbReference>
<feature type="compositionally biased region" description="Pro residues" evidence="10">
    <location>
        <begin position="366"/>
        <end position="377"/>
    </location>
</feature>
<evidence type="ECO:0000313" key="13">
    <source>
        <dbReference type="Proteomes" id="UP000053201"/>
    </source>
</evidence>
<dbReference type="STRING" id="645134.A0A0L0HB39"/>
<evidence type="ECO:0000259" key="11">
    <source>
        <dbReference type="Pfam" id="PF15007"/>
    </source>
</evidence>
<proteinExistence type="predicted"/>
<gene>
    <name evidence="12" type="ORF">SPPG_05778</name>
</gene>
<feature type="coiled-coil region" evidence="9">
    <location>
        <begin position="514"/>
        <end position="541"/>
    </location>
</feature>